<evidence type="ECO:0000256" key="1">
    <source>
        <dbReference type="SAM" id="SignalP"/>
    </source>
</evidence>
<protein>
    <submittedName>
        <fullName evidence="2">Uncharacterized protein</fullName>
    </submittedName>
</protein>
<keyword evidence="1" id="KW-0732">Signal</keyword>
<dbReference type="EMBL" id="JADBGQ010000010">
    <property type="protein sequence ID" value="KAG5376147.1"/>
    <property type="molecule type" value="Genomic_DNA"/>
</dbReference>
<reference evidence="2 3" key="1">
    <citation type="submission" date="2021-03" db="EMBL/GenBank/DDBJ databases">
        <authorList>
            <person name="King G.J."/>
            <person name="Bancroft I."/>
            <person name="Baten A."/>
            <person name="Bloomfield J."/>
            <person name="Borpatragohain P."/>
            <person name="He Z."/>
            <person name="Irish N."/>
            <person name="Irwin J."/>
            <person name="Liu K."/>
            <person name="Mauleon R.P."/>
            <person name="Moore J."/>
            <person name="Morris R."/>
            <person name="Ostergaard L."/>
            <person name="Wang B."/>
            <person name="Wells R."/>
        </authorList>
    </citation>
    <scope>NUCLEOTIDE SEQUENCE [LARGE SCALE GENOMIC DNA]</scope>
    <source>
        <strain evidence="2">R-o-18</strain>
        <tissue evidence="2">Leaf</tissue>
    </source>
</reference>
<accession>A0ABQ7KNR4</accession>
<evidence type="ECO:0000313" key="3">
    <source>
        <dbReference type="Proteomes" id="UP000823674"/>
    </source>
</evidence>
<proteinExistence type="predicted"/>
<evidence type="ECO:0000313" key="2">
    <source>
        <dbReference type="EMBL" id="KAG5376147.1"/>
    </source>
</evidence>
<gene>
    <name evidence="2" type="primary">A10p020270.1_BraROA</name>
    <name evidence="2" type="ORF">IGI04_040743</name>
</gene>
<name>A0ABQ7KNR4_BRACM</name>
<dbReference type="Proteomes" id="UP000823674">
    <property type="component" value="Chromosome A10"/>
</dbReference>
<feature type="chain" id="PRO_5046300086" evidence="1">
    <location>
        <begin position="24"/>
        <end position="100"/>
    </location>
</feature>
<comment type="caution">
    <text evidence="2">The sequence shown here is derived from an EMBL/GenBank/DDBJ whole genome shotgun (WGS) entry which is preliminary data.</text>
</comment>
<keyword evidence="3" id="KW-1185">Reference proteome</keyword>
<feature type="non-terminal residue" evidence="2">
    <location>
        <position position="1"/>
    </location>
</feature>
<feature type="signal peptide" evidence="1">
    <location>
        <begin position="1"/>
        <end position="23"/>
    </location>
</feature>
<organism evidence="2 3">
    <name type="scientific">Brassica rapa subsp. trilocularis</name>
    <dbReference type="NCBI Taxonomy" id="1813537"/>
    <lineage>
        <taxon>Eukaryota</taxon>
        <taxon>Viridiplantae</taxon>
        <taxon>Streptophyta</taxon>
        <taxon>Embryophyta</taxon>
        <taxon>Tracheophyta</taxon>
        <taxon>Spermatophyta</taxon>
        <taxon>Magnoliopsida</taxon>
        <taxon>eudicotyledons</taxon>
        <taxon>Gunneridae</taxon>
        <taxon>Pentapetalae</taxon>
        <taxon>rosids</taxon>
        <taxon>malvids</taxon>
        <taxon>Brassicales</taxon>
        <taxon>Brassicaceae</taxon>
        <taxon>Brassiceae</taxon>
        <taxon>Brassica</taxon>
    </lineage>
</organism>
<sequence length="100" mass="11407">LRKKQRSGMRLTFLNLVITVCTGESVQWGNIDCASSAASEIRLSYSSVRNQEMAELWTTLSAITRFLPYFGNMWFGSPNLRYYPQTKNLIAESVTADQIY</sequence>